<dbReference type="CDD" id="cd07010">
    <property type="entry name" value="cupin_PMI_type_I_N_bac"/>
    <property type="match status" value="1"/>
</dbReference>
<dbReference type="AlphaFoldDB" id="A0A6M0RAC6"/>
<feature type="binding site" evidence="5">
    <location>
        <position position="172"/>
    </location>
    <ligand>
        <name>Zn(2+)</name>
        <dbReference type="ChEBI" id="CHEBI:29105"/>
    </ligand>
</feature>
<name>A0A6M0RAC6_9CLOT</name>
<evidence type="ECO:0000256" key="1">
    <source>
        <dbReference type="ARBA" id="ARBA00022723"/>
    </source>
</evidence>
<dbReference type="EMBL" id="SXDP01000005">
    <property type="protein sequence ID" value="NEZ47214.1"/>
    <property type="molecule type" value="Genomic_DNA"/>
</dbReference>
<dbReference type="GO" id="GO:0005975">
    <property type="term" value="P:carbohydrate metabolic process"/>
    <property type="evidence" value="ECO:0007669"/>
    <property type="project" value="InterPro"/>
</dbReference>
<dbReference type="InterPro" id="IPR051804">
    <property type="entry name" value="Carb_Metab_Reg_Kinase/Isom"/>
</dbReference>
<reference evidence="9 10" key="1">
    <citation type="submission" date="2019-04" db="EMBL/GenBank/DDBJ databases">
        <title>Genome sequencing of Clostridium botulinum Groups I-IV and Clostridium butyricum.</title>
        <authorList>
            <person name="Brunt J."/>
            <person name="Van Vliet A.H.M."/>
            <person name="Stringer S.C."/>
            <person name="Carter A.T."/>
            <person name="Peck M.W."/>
        </authorList>
    </citation>
    <scope>NUCLEOTIDE SEQUENCE [LARGE SCALE GENOMIC DNA]</scope>
    <source>
        <strain evidence="9 10">IFR 18/094</strain>
    </source>
</reference>
<protein>
    <recommendedName>
        <fullName evidence="3">Phosphohexomutase</fullName>
    </recommendedName>
    <alternativeName>
        <fullName evidence="4">Phosphomannose isomerase</fullName>
    </alternativeName>
</protein>
<dbReference type="InterPro" id="IPR011051">
    <property type="entry name" value="RmlC_Cupin_sf"/>
</dbReference>
<dbReference type="InterPro" id="IPR046457">
    <property type="entry name" value="PMI_typeI_cat"/>
</dbReference>
<organism evidence="9 10">
    <name type="scientific">Clostridium niameyense</name>
    <dbReference type="NCBI Taxonomy" id="1622073"/>
    <lineage>
        <taxon>Bacteria</taxon>
        <taxon>Bacillati</taxon>
        <taxon>Bacillota</taxon>
        <taxon>Clostridia</taxon>
        <taxon>Eubacteriales</taxon>
        <taxon>Clostridiaceae</taxon>
        <taxon>Clostridium</taxon>
    </lineage>
</organism>
<accession>A0A6M0RAC6</accession>
<evidence type="ECO:0000259" key="8">
    <source>
        <dbReference type="Pfam" id="PF21621"/>
    </source>
</evidence>
<dbReference type="InterPro" id="IPR014628">
    <property type="entry name" value="Man6P_isomerase_Firm_short"/>
</dbReference>
<dbReference type="SUPFAM" id="SSF51182">
    <property type="entry name" value="RmlC-like cupins"/>
    <property type="match status" value="1"/>
</dbReference>
<evidence type="ECO:0000256" key="5">
    <source>
        <dbReference type="PIRSR" id="PIRSR036894-1"/>
    </source>
</evidence>
<dbReference type="PANTHER" id="PTHR42742:SF3">
    <property type="entry name" value="FRUCTOKINASE"/>
    <property type="match status" value="1"/>
</dbReference>
<evidence type="ECO:0000313" key="9">
    <source>
        <dbReference type="EMBL" id="NEZ47214.1"/>
    </source>
</evidence>
<keyword evidence="10" id="KW-1185">Reference proteome</keyword>
<keyword evidence="2 5" id="KW-0862">Zinc</keyword>
<keyword evidence="9" id="KW-0413">Isomerase</keyword>
<feature type="domain" description="Phosphomannose isomerase type I catalytic" evidence="7">
    <location>
        <begin position="7"/>
        <end position="104"/>
    </location>
</feature>
<keyword evidence="1 5" id="KW-0479">Metal-binding</keyword>
<comment type="caution">
    <text evidence="9">The sequence shown here is derived from an EMBL/GenBank/DDBJ whole genome shotgun (WGS) entry which is preliminary data.</text>
</comment>
<evidence type="ECO:0000256" key="2">
    <source>
        <dbReference type="ARBA" id="ARBA00022833"/>
    </source>
</evidence>
<dbReference type="InterPro" id="IPR014710">
    <property type="entry name" value="RmlC-like_jellyroll"/>
</dbReference>
<feature type="active site" evidence="6">
    <location>
        <position position="192"/>
    </location>
</feature>
<dbReference type="InterPro" id="IPR049071">
    <property type="entry name" value="MPI_cupin_dom"/>
</dbReference>
<dbReference type="GO" id="GO:0004476">
    <property type="term" value="F:mannose-6-phosphate isomerase activity"/>
    <property type="evidence" value="ECO:0007669"/>
    <property type="project" value="InterPro"/>
</dbReference>
<comment type="cofactor">
    <cofactor evidence="5">
        <name>Zn(2+)</name>
        <dbReference type="ChEBI" id="CHEBI:29105"/>
    </cofactor>
    <text evidence="5">Binds 1 zinc ion per subunit.</text>
</comment>
<dbReference type="Gene3D" id="2.60.120.10">
    <property type="entry name" value="Jelly Rolls"/>
    <property type="match status" value="2"/>
</dbReference>
<dbReference type="PIRSF" id="PIRSF036894">
    <property type="entry name" value="PMI_Firm_short"/>
    <property type="match status" value="1"/>
</dbReference>
<feature type="binding site" evidence="5">
    <location>
        <position position="115"/>
    </location>
    <ligand>
        <name>Zn(2+)</name>
        <dbReference type="ChEBI" id="CHEBI:29105"/>
    </ligand>
</feature>
<evidence type="ECO:0000259" key="7">
    <source>
        <dbReference type="Pfam" id="PF20511"/>
    </source>
</evidence>
<evidence type="ECO:0000256" key="3">
    <source>
        <dbReference type="ARBA" id="ARBA00029741"/>
    </source>
</evidence>
<dbReference type="GO" id="GO:0008270">
    <property type="term" value="F:zinc ion binding"/>
    <property type="evidence" value="ECO:0007669"/>
    <property type="project" value="InterPro"/>
</dbReference>
<dbReference type="PANTHER" id="PTHR42742">
    <property type="entry name" value="TRANSCRIPTIONAL REPRESSOR MPRA"/>
    <property type="match status" value="1"/>
</dbReference>
<dbReference type="Pfam" id="PF21621">
    <property type="entry name" value="MPI_cupin_dom"/>
    <property type="match status" value="1"/>
</dbReference>
<dbReference type="RefSeq" id="WP_163249285.1">
    <property type="nucleotide sequence ID" value="NZ_SXDP01000005.1"/>
</dbReference>
<dbReference type="Proteomes" id="UP000473885">
    <property type="component" value="Unassembled WGS sequence"/>
</dbReference>
<evidence type="ECO:0000256" key="6">
    <source>
        <dbReference type="PIRSR" id="PIRSR036894-2"/>
    </source>
</evidence>
<dbReference type="Pfam" id="PF20511">
    <property type="entry name" value="PMI_typeI_cat"/>
    <property type="match status" value="1"/>
</dbReference>
<evidence type="ECO:0000256" key="4">
    <source>
        <dbReference type="ARBA" id="ARBA00030762"/>
    </source>
</evidence>
<proteinExistence type="predicted"/>
<evidence type="ECO:0000313" key="10">
    <source>
        <dbReference type="Proteomes" id="UP000473885"/>
    </source>
</evidence>
<feature type="domain" description="Mannose-6-phosphate isomerase cupin" evidence="8">
    <location>
        <begin position="231"/>
        <end position="309"/>
    </location>
</feature>
<gene>
    <name evidence="9" type="ORF">FDF74_08325</name>
</gene>
<sequence>MYPLKFESIYLEKIWGARELEKFRDDIPKGNIGESLDLCCYKNSISIIKNGELKGKKLKEAIKKYKEKLLGTHIIDEYKRFPLILKIITAEDNLSVQLHPGRKDKLEKGENSKAELWYIVDAKPNAFLVLGSKIKDKKSLKHILKKGELENYLNKVKVAKGDIFYVNSGLIHAIGKGITLVEIQESSDTTYRLYDYNRGRKLDIDKALKCIDLDIIPERKKGISIKYNGYIKTYYSLSQEFSVELYKINKYLEEESDKERFFTFTCVEGEGILIYDGGKENIEKGETILIPAFLGKYRIKGKLEILKFYVPDIKKVEKQILDTIKNSK</sequence>
<feature type="binding site" evidence="5">
    <location>
        <position position="99"/>
    </location>
    <ligand>
        <name>Zn(2+)</name>
        <dbReference type="ChEBI" id="CHEBI:29105"/>
    </ligand>
</feature>